<proteinExistence type="predicted"/>
<sequence length="189" mass="19410">MASGYKAAPGKALFVVLILAVAAHLAAADDDDDKAYPWKCFRSCTKACHKDDDYAAATVMDGGGPTGNGSCSASVSGDCSSPVSGDVGECKGGCHDDACFKDVPAIGYPQCVYTACLSFSRYKREEKECLKNCCDKCFRHGPPSPSPSPSPSPPAPTPEPPSPTPPGPTPEPTSPTPPGPAPEPPSPPN</sequence>
<feature type="chain" id="PRO_5032891314" evidence="2">
    <location>
        <begin position="29"/>
        <end position="189"/>
    </location>
</feature>
<keyword evidence="4" id="KW-1185">Reference proteome</keyword>
<gene>
    <name evidence="3" type="ORF">HU200_050171</name>
</gene>
<evidence type="ECO:0000256" key="2">
    <source>
        <dbReference type="SAM" id="SignalP"/>
    </source>
</evidence>
<dbReference type="Proteomes" id="UP000636709">
    <property type="component" value="Unassembled WGS sequence"/>
</dbReference>
<keyword evidence="2" id="KW-0732">Signal</keyword>
<accession>A0A835ASD2</accession>
<dbReference type="PRINTS" id="PR01217">
    <property type="entry name" value="PRICHEXTENSN"/>
</dbReference>
<dbReference type="AlphaFoldDB" id="A0A835ASD2"/>
<comment type="caution">
    <text evidence="3">The sequence shown here is derived from an EMBL/GenBank/DDBJ whole genome shotgun (WGS) entry which is preliminary data.</text>
</comment>
<evidence type="ECO:0000313" key="4">
    <source>
        <dbReference type="Proteomes" id="UP000636709"/>
    </source>
</evidence>
<feature type="signal peptide" evidence="2">
    <location>
        <begin position="1"/>
        <end position="28"/>
    </location>
</feature>
<dbReference type="OrthoDB" id="686433at2759"/>
<protein>
    <submittedName>
        <fullName evidence="3">Uncharacterized protein</fullName>
    </submittedName>
</protein>
<reference evidence="3" key="1">
    <citation type="submission" date="2020-07" db="EMBL/GenBank/DDBJ databases">
        <title>Genome sequence and genetic diversity analysis of an under-domesticated orphan crop, white fonio (Digitaria exilis).</title>
        <authorList>
            <person name="Bennetzen J.L."/>
            <person name="Chen S."/>
            <person name="Ma X."/>
            <person name="Wang X."/>
            <person name="Yssel A.E.J."/>
            <person name="Chaluvadi S.R."/>
            <person name="Johnson M."/>
            <person name="Gangashetty P."/>
            <person name="Hamidou F."/>
            <person name="Sanogo M.D."/>
            <person name="Zwaenepoel A."/>
            <person name="Wallace J."/>
            <person name="Van De Peer Y."/>
            <person name="Van Deynze A."/>
        </authorList>
    </citation>
    <scope>NUCLEOTIDE SEQUENCE</scope>
    <source>
        <tissue evidence="3">Leaves</tissue>
    </source>
</reference>
<evidence type="ECO:0000313" key="3">
    <source>
        <dbReference type="EMBL" id="KAF8670904.1"/>
    </source>
</evidence>
<evidence type="ECO:0000256" key="1">
    <source>
        <dbReference type="SAM" id="MobiDB-lite"/>
    </source>
</evidence>
<name>A0A835ASD2_9POAL</name>
<feature type="region of interest" description="Disordered" evidence="1">
    <location>
        <begin position="141"/>
        <end position="189"/>
    </location>
</feature>
<dbReference type="EMBL" id="JACEFO010002248">
    <property type="protein sequence ID" value="KAF8670904.1"/>
    <property type="molecule type" value="Genomic_DNA"/>
</dbReference>
<organism evidence="3 4">
    <name type="scientific">Digitaria exilis</name>
    <dbReference type="NCBI Taxonomy" id="1010633"/>
    <lineage>
        <taxon>Eukaryota</taxon>
        <taxon>Viridiplantae</taxon>
        <taxon>Streptophyta</taxon>
        <taxon>Embryophyta</taxon>
        <taxon>Tracheophyta</taxon>
        <taxon>Spermatophyta</taxon>
        <taxon>Magnoliopsida</taxon>
        <taxon>Liliopsida</taxon>
        <taxon>Poales</taxon>
        <taxon>Poaceae</taxon>
        <taxon>PACMAD clade</taxon>
        <taxon>Panicoideae</taxon>
        <taxon>Panicodae</taxon>
        <taxon>Paniceae</taxon>
        <taxon>Anthephorinae</taxon>
        <taxon>Digitaria</taxon>
    </lineage>
</organism>
<feature type="compositionally biased region" description="Pro residues" evidence="1">
    <location>
        <begin position="142"/>
        <end position="189"/>
    </location>
</feature>